<gene>
    <name evidence="2" type="ORF">AVDCRST_MAG64-4087</name>
</gene>
<dbReference type="EMBL" id="CADCUQ010000948">
    <property type="protein sequence ID" value="CAA9440123.1"/>
    <property type="molecule type" value="Genomic_DNA"/>
</dbReference>
<sequence>MDHDENGGNGNGRAMPAALNMLASERPRNVSWFQSGALLFGDWGTSRLYVLGLAFLVAGRSSFWLIAAMSLLILVVGWAYTHICRLYPDGGGVYTAGRRRARILGVIGALL</sequence>
<dbReference type="AlphaFoldDB" id="A0A6J4QHL4"/>
<organism evidence="2">
    <name type="scientific">uncultured Phycisphaerae bacterium</name>
    <dbReference type="NCBI Taxonomy" id="904963"/>
    <lineage>
        <taxon>Bacteria</taxon>
        <taxon>Pseudomonadati</taxon>
        <taxon>Planctomycetota</taxon>
        <taxon>Phycisphaerae</taxon>
        <taxon>environmental samples</taxon>
    </lineage>
</organism>
<name>A0A6J4QHL4_9BACT</name>
<reference evidence="2" key="1">
    <citation type="submission" date="2020-02" db="EMBL/GenBank/DDBJ databases">
        <authorList>
            <person name="Meier V. D."/>
        </authorList>
    </citation>
    <scope>NUCLEOTIDE SEQUENCE</scope>
    <source>
        <strain evidence="2">AVDCRST_MAG64</strain>
    </source>
</reference>
<protein>
    <submittedName>
        <fullName evidence="2">Uncharacterized amino acid permease, GabP family</fullName>
    </submittedName>
</protein>
<evidence type="ECO:0000256" key="1">
    <source>
        <dbReference type="SAM" id="Phobius"/>
    </source>
</evidence>
<keyword evidence="1" id="KW-0812">Transmembrane</keyword>
<keyword evidence="1" id="KW-0472">Membrane</keyword>
<feature type="non-terminal residue" evidence="2">
    <location>
        <position position="111"/>
    </location>
</feature>
<feature type="transmembrane region" description="Helical" evidence="1">
    <location>
        <begin position="48"/>
        <end position="80"/>
    </location>
</feature>
<evidence type="ECO:0000313" key="2">
    <source>
        <dbReference type="EMBL" id="CAA9440123.1"/>
    </source>
</evidence>
<accession>A0A6J4QHL4</accession>
<keyword evidence="1" id="KW-1133">Transmembrane helix</keyword>
<proteinExistence type="predicted"/>